<accession>Q090U8</accession>
<comment type="caution">
    <text evidence="5">The sequence shown here is derived from an EMBL/GenBank/DDBJ whole genome shotgun (WGS) entry which is preliminary data.</text>
</comment>
<evidence type="ECO:0000313" key="5">
    <source>
        <dbReference type="EMBL" id="EAU66280.1"/>
    </source>
</evidence>
<dbReference type="InterPro" id="IPR002502">
    <property type="entry name" value="Amidase_domain"/>
</dbReference>
<dbReference type="InterPro" id="IPR036505">
    <property type="entry name" value="Amidase/PGRP_sf"/>
</dbReference>
<feature type="domain" description="Peptidoglycan recognition protein family" evidence="4">
    <location>
        <begin position="523"/>
        <end position="663"/>
    </location>
</feature>
<evidence type="ECO:0000259" key="4">
    <source>
        <dbReference type="SMART" id="SM00701"/>
    </source>
</evidence>
<evidence type="ECO:0000259" key="3">
    <source>
        <dbReference type="SMART" id="SM00644"/>
    </source>
</evidence>
<dbReference type="InterPro" id="IPR006619">
    <property type="entry name" value="PGRP_domain_met/bac"/>
</dbReference>
<dbReference type="PANTHER" id="PTHR11022:SF41">
    <property type="entry name" value="PEPTIDOGLYCAN-RECOGNITION PROTEIN LC-RELATED"/>
    <property type="match status" value="1"/>
</dbReference>
<dbReference type="GO" id="GO:0008270">
    <property type="term" value="F:zinc ion binding"/>
    <property type="evidence" value="ECO:0007669"/>
    <property type="project" value="InterPro"/>
</dbReference>
<reference evidence="5 6" key="1">
    <citation type="submission" date="2006-04" db="EMBL/GenBank/DDBJ databases">
        <authorList>
            <person name="Nierman W.C."/>
        </authorList>
    </citation>
    <scope>NUCLEOTIDE SEQUENCE [LARGE SCALE GENOMIC DNA]</scope>
    <source>
        <strain evidence="5 6">DW4/3-1</strain>
    </source>
</reference>
<comment type="similarity">
    <text evidence="1">Belongs to the N-acetylmuramoyl-L-alanine amidase 2 family.</text>
</comment>
<dbReference type="SUPFAM" id="SSF55846">
    <property type="entry name" value="N-acetylmuramoyl-L-alanine amidase-like"/>
    <property type="match status" value="1"/>
</dbReference>
<evidence type="ECO:0000256" key="2">
    <source>
        <dbReference type="SAM" id="MobiDB-lite"/>
    </source>
</evidence>
<sequence>MERSVHALPAVHPQGNFQRELFGSPGISLAGPLRRAPGTIDDVQQKVPVPMGLERQDEVRAPGLVRWVEHPRVRVAVEHEQVAVLVHADVAAAVAPGVHGQERLLRHLAQPRHEPRIEHGPRVHGVVVHPLEVEMLERLSRGEVDLHRGMDPRHALAPPRLGHQHGEFTSGDELLEQQPSELGQRPPGAVEQGLPGAHLGAPLDSHAGVAGAGLDQHGKAQLPGGLLDAGQIRGEVVGGSANAMVEPGLLQLLARRRVEARVCPRVRQTQALQVVDDLNARDVFVRCAVAQVDERVEALGRELFEDLLGIGACQGLVGPGVAGQPPGGIDGGIDVLVGGSGALVGGVQGTQAHEGVLRAFWFPSGRLAEPPSKARGRSKSSPRTRNRRRYRAEVRSDPSAQSVALMPSLPSTPRPSHVRSFGTPSRRIQKASSWAGLLTYLRPSGGTAMKKDFCAHGMPSAQCLACKASARSSSNTTRVMRRLSNTRQGRDIASRREGTASQSQSPPVLDARQAVIERIAAKHAIVRRRDWGLLSPNYTAMDTDWDYTTVVIHHSGNGGETNPKEIESKHMTEKGWEDVGYHYLIPPSGVIYEGRDLRYKGSHVEKANTQKIGILVMGDFESNWWDADDEPTAAQLTSAGELILTLKLEFKTLTLLGGHRDYKTTTECPGDIMYKQLGTLRKTTSLGGP</sequence>
<feature type="compositionally biased region" description="Basic and acidic residues" evidence="2">
    <location>
        <begin position="488"/>
        <end position="498"/>
    </location>
</feature>
<dbReference type="CDD" id="cd06583">
    <property type="entry name" value="PGRP"/>
    <property type="match status" value="1"/>
</dbReference>
<gene>
    <name evidence="5" type="ORF">STIAU_3833</name>
</gene>
<proteinExistence type="inferred from homology"/>
<dbReference type="InterPro" id="IPR015510">
    <property type="entry name" value="PGRP"/>
</dbReference>
<dbReference type="Gene3D" id="3.40.80.10">
    <property type="entry name" value="Peptidoglycan recognition protein-like"/>
    <property type="match status" value="1"/>
</dbReference>
<feature type="compositionally biased region" description="Polar residues" evidence="2">
    <location>
        <begin position="470"/>
        <end position="487"/>
    </location>
</feature>
<dbReference type="GO" id="GO:0008745">
    <property type="term" value="F:N-acetylmuramoyl-L-alanine amidase activity"/>
    <property type="evidence" value="ECO:0007669"/>
    <property type="project" value="InterPro"/>
</dbReference>
<dbReference type="Pfam" id="PF01510">
    <property type="entry name" value="Amidase_2"/>
    <property type="match status" value="1"/>
</dbReference>
<feature type="domain" description="N-acetylmuramoyl-L-alanine amidase" evidence="3">
    <location>
        <begin position="535"/>
        <end position="685"/>
    </location>
</feature>
<dbReference type="GO" id="GO:0009253">
    <property type="term" value="P:peptidoglycan catabolic process"/>
    <property type="evidence" value="ECO:0007669"/>
    <property type="project" value="InterPro"/>
</dbReference>
<feature type="region of interest" description="Disordered" evidence="2">
    <location>
        <begin position="469"/>
        <end position="508"/>
    </location>
</feature>
<feature type="region of interest" description="Disordered" evidence="2">
    <location>
        <begin position="368"/>
        <end position="426"/>
    </location>
</feature>
<dbReference type="SMART" id="SM00644">
    <property type="entry name" value="Ami_2"/>
    <property type="match status" value="1"/>
</dbReference>
<organism evidence="5 6">
    <name type="scientific">Stigmatella aurantiaca (strain DW4/3-1)</name>
    <dbReference type="NCBI Taxonomy" id="378806"/>
    <lineage>
        <taxon>Bacteria</taxon>
        <taxon>Pseudomonadati</taxon>
        <taxon>Myxococcota</taxon>
        <taxon>Myxococcia</taxon>
        <taxon>Myxococcales</taxon>
        <taxon>Cystobacterineae</taxon>
        <taxon>Archangiaceae</taxon>
        <taxon>Stigmatella</taxon>
    </lineage>
</organism>
<dbReference type="SMART" id="SM00701">
    <property type="entry name" value="PGRP"/>
    <property type="match status" value="1"/>
</dbReference>
<feature type="compositionally biased region" description="Basic residues" evidence="2">
    <location>
        <begin position="374"/>
        <end position="390"/>
    </location>
</feature>
<dbReference type="PANTHER" id="PTHR11022">
    <property type="entry name" value="PEPTIDOGLYCAN RECOGNITION PROTEIN"/>
    <property type="match status" value="1"/>
</dbReference>
<name>Q090U8_STIAD</name>
<protein>
    <submittedName>
        <fullName evidence="5">Putative N-acetylmuramoyl-L-alanine amidase</fullName>
    </submittedName>
</protein>
<evidence type="ECO:0000313" key="6">
    <source>
        <dbReference type="Proteomes" id="UP000032702"/>
    </source>
</evidence>
<dbReference type="Proteomes" id="UP000032702">
    <property type="component" value="Unassembled WGS sequence"/>
</dbReference>
<dbReference type="AlphaFoldDB" id="Q090U8"/>
<dbReference type="EMBL" id="AAMD01000060">
    <property type="protein sequence ID" value="EAU66280.1"/>
    <property type="molecule type" value="Genomic_DNA"/>
</dbReference>
<evidence type="ECO:0000256" key="1">
    <source>
        <dbReference type="ARBA" id="ARBA00007553"/>
    </source>
</evidence>